<reference evidence="10" key="1">
    <citation type="journal article" date="2020" name="mSystems">
        <title>Genome- and Community-Level Interaction Insights into Carbon Utilization and Element Cycling Functions of Hydrothermarchaeota in Hydrothermal Sediment.</title>
        <authorList>
            <person name="Zhou Z."/>
            <person name="Liu Y."/>
            <person name="Xu W."/>
            <person name="Pan J."/>
            <person name="Luo Z.H."/>
            <person name="Li M."/>
        </authorList>
    </citation>
    <scope>NUCLEOTIDE SEQUENCE [LARGE SCALE GENOMIC DNA]</scope>
    <source>
        <strain evidence="10">HyVt-577</strain>
    </source>
</reference>
<evidence type="ECO:0000256" key="2">
    <source>
        <dbReference type="ARBA" id="ARBA00022603"/>
    </source>
</evidence>
<keyword evidence="7" id="KW-0411">Iron-sulfur</keyword>
<dbReference type="InterPro" id="IPR051198">
    <property type="entry name" value="BchE-like"/>
</dbReference>
<accession>A0A7V4WVC4</accession>
<organism evidence="10">
    <name type="scientific">Caldithrix abyssi</name>
    <dbReference type="NCBI Taxonomy" id="187145"/>
    <lineage>
        <taxon>Bacteria</taxon>
        <taxon>Pseudomonadati</taxon>
        <taxon>Calditrichota</taxon>
        <taxon>Calditrichia</taxon>
        <taxon>Calditrichales</taxon>
        <taxon>Calditrichaceae</taxon>
        <taxon>Caldithrix</taxon>
    </lineage>
</organism>
<dbReference type="Gene3D" id="3.20.20.70">
    <property type="entry name" value="Aldolase class I"/>
    <property type="match status" value="1"/>
</dbReference>
<feature type="domain" description="Radical SAM core" evidence="9">
    <location>
        <begin position="178"/>
        <end position="401"/>
    </location>
</feature>
<dbReference type="AlphaFoldDB" id="A0A7V4WVC4"/>
<name>A0A7V4WVC4_CALAY</name>
<evidence type="ECO:0000259" key="8">
    <source>
        <dbReference type="PROSITE" id="PS51332"/>
    </source>
</evidence>
<dbReference type="GO" id="GO:0005829">
    <property type="term" value="C:cytosol"/>
    <property type="evidence" value="ECO:0007669"/>
    <property type="project" value="TreeGrafter"/>
</dbReference>
<dbReference type="Pfam" id="PF02310">
    <property type="entry name" value="B12-binding"/>
    <property type="match status" value="1"/>
</dbReference>
<dbReference type="GO" id="GO:0031419">
    <property type="term" value="F:cobalamin binding"/>
    <property type="evidence" value="ECO:0007669"/>
    <property type="project" value="InterPro"/>
</dbReference>
<dbReference type="InterPro" id="IPR034466">
    <property type="entry name" value="Methyltransferase_Class_B"/>
</dbReference>
<comment type="cofactor">
    <cofactor evidence="1">
        <name>[4Fe-4S] cluster</name>
        <dbReference type="ChEBI" id="CHEBI:49883"/>
    </cofactor>
</comment>
<dbReference type="InterPro" id="IPR006158">
    <property type="entry name" value="Cobalamin-bd"/>
</dbReference>
<evidence type="ECO:0000256" key="4">
    <source>
        <dbReference type="ARBA" id="ARBA00022691"/>
    </source>
</evidence>
<dbReference type="CDD" id="cd02068">
    <property type="entry name" value="radical_SAM_B12_BD"/>
    <property type="match status" value="1"/>
</dbReference>
<dbReference type="GO" id="GO:0051539">
    <property type="term" value="F:4 iron, 4 sulfur cluster binding"/>
    <property type="evidence" value="ECO:0007669"/>
    <property type="project" value="UniProtKB-KW"/>
</dbReference>
<keyword evidence="2" id="KW-0489">Methyltransferase</keyword>
<dbReference type="SFLD" id="SFLDG01082">
    <property type="entry name" value="B12-binding_domain_containing"/>
    <property type="match status" value="1"/>
</dbReference>
<dbReference type="Pfam" id="PF04055">
    <property type="entry name" value="Radical_SAM"/>
    <property type="match status" value="1"/>
</dbReference>
<gene>
    <name evidence="10" type="ORF">ENK44_08660</name>
</gene>
<dbReference type="SUPFAM" id="SSF102114">
    <property type="entry name" value="Radical SAM enzymes"/>
    <property type="match status" value="1"/>
</dbReference>
<dbReference type="PROSITE" id="PS51332">
    <property type="entry name" value="B12_BINDING"/>
    <property type="match status" value="1"/>
</dbReference>
<dbReference type="InterPro" id="IPR036724">
    <property type="entry name" value="Cobalamin-bd_sf"/>
</dbReference>
<evidence type="ECO:0000256" key="1">
    <source>
        <dbReference type="ARBA" id="ARBA00001966"/>
    </source>
</evidence>
<dbReference type="InterPro" id="IPR007197">
    <property type="entry name" value="rSAM"/>
</dbReference>
<evidence type="ECO:0000259" key="9">
    <source>
        <dbReference type="PROSITE" id="PS51918"/>
    </source>
</evidence>
<dbReference type="SMART" id="SM00729">
    <property type="entry name" value="Elp3"/>
    <property type="match status" value="1"/>
</dbReference>
<dbReference type="InterPro" id="IPR013785">
    <property type="entry name" value="Aldolase_TIM"/>
</dbReference>
<keyword evidence="4" id="KW-0949">S-adenosyl-L-methionine</keyword>
<keyword evidence="3" id="KW-0808">Transferase</keyword>
<dbReference type="InterPro" id="IPR006638">
    <property type="entry name" value="Elp3/MiaA/NifB-like_rSAM"/>
</dbReference>
<dbReference type="InterPro" id="IPR058240">
    <property type="entry name" value="rSAM_sf"/>
</dbReference>
<dbReference type="SUPFAM" id="SSF52242">
    <property type="entry name" value="Cobalamin (vitamin B12)-binding domain"/>
    <property type="match status" value="1"/>
</dbReference>
<feature type="domain" description="B12-binding" evidence="8">
    <location>
        <begin position="3"/>
        <end position="138"/>
    </location>
</feature>
<dbReference type="PANTHER" id="PTHR43409">
    <property type="entry name" value="ANAEROBIC MAGNESIUM-PROTOPORPHYRIN IX MONOMETHYL ESTER CYCLASE-RELATED"/>
    <property type="match status" value="1"/>
</dbReference>
<dbReference type="Proteomes" id="UP000885779">
    <property type="component" value="Unassembled WGS sequence"/>
</dbReference>
<evidence type="ECO:0000256" key="6">
    <source>
        <dbReference type="ARBA" id="ARBA00023004"/>
    </source>
</evidence>
<dbReference type="EMBL" id="DRQG01000082">
    <property type="protein sequence ID" value="HGY55758.1"/>
    <property type="molecule type" value="Genomic_DNA"/>
</dbReference>
<proteinExistence type="predicted"/>
<dbReference type="PANTHER" id="PTHR43409:SF7">
    <property type="entry name" value="BLL1977 PROTEIN"/>
    <property type="match status" value="1"/>
</dbReference>
<dbReference type="PROSITE" id="PS51918">
    <property type="entry name" value="RADICAL_SAM"/>
    <property type="match status" value="1"/>
</dbReference>
<dbReference type="SFLD" id="SFLDG01123">
    <property type="entry name" value="methyltransferase_(Class_B)"/>
    <property type="match status" value="1"/>
</dbReference>
<evidence type="ECO:0000256" key="7">
    <source>
        <dbReference type="ARBA" id="ARBA00023014"/>
    </source>
</evidence>
<protein>
    <submittedName>
        <fullName evidence="10">Radical SAM protein</fullName>
    </submittedName>
</protein>
<keyword evidence="6" id="KW-0408">Iron</keyword>
<evidence type="ECO:0000256" key="5">
    <source>
        <dbReference type="ARBA" id="ARBA00022723"/>
    </source>
</evidence>
<evidence type="ECO:0000313" key="10">
    <source>
        <dbReference type="EMBL" id="HGY55758.1"/>
    </source>
</evidence>
<dbReference type="GO" id="GO:0046872">
    <property type="term" value="F:metal ion binding"/>
    <property type="evidence" value="ECO:0007669"/>
    <property type="project" value="UniProtKB-KW"/>
</dbReference>
<comment type="caution">
    <text evidence="10">The sequence shown here is derived from an EMBL/GenBank/DDBJ whole genome shotgun (WGS) entry which is preliminary data.</text>
</comment>
<dbReference type="Gene3D" id="3.40.50.280">
    <property type="entry name" value="Cobalamin-binding domain"/>
    <property type="match status" value="1"/>
</dbReference>
<evidence type="ECO:0000256" key="3">
    <source>
        <dbReference type="ARBA" id="ARBA00022679"/>
    </source>
</evidence>
<dbReference type="SFLD" id="SFLDS00029">
    <property type="entry name" value="Radical_SAM"/>
    <property type="match status" value="1"/>
</dbReference>
<sequence>MDILLINPASPRVDHITEHLGIASLKAYINSQGMKADTLDMAIENRTVGETVEYILSVNPLTVGVSMLDESRKNGFAVIKQLRERGYSGKIVVGGYFPTFASTEILRDFPEIDYVVRGEGEITLKELLQAVLGIEDRSLDQIEGLSYREKGEIRENPSRPLIGDLDILPPIDRKYARQVINSKQYLRIYGTRGCWGACSFCDIIGLYGSAKGKRWRRRSPEKLVNEMEELMSSYNTNYFIFNDDQFLIRGKNAFAVVDEFASELERRNLKIEFELMCRADTVSPKIMQRLKEVGLKRVFLGLESFDEKQLKRFNKKISVRQNIRALVTLHKLKIDVIASVILADAYTTFWDLLKQFAVLYIIRNRYFNSDFSKLSVNKKLEVYRGSAVYQEYKHKGLLTIDDYFTGCDYKLKFWTNFRLNMLTAEEELIRFLLRPGDVLAEIRQKFRLHMTTLRSKLA</sequence>
<keyword evidence="5" id="KW-0479">Metal-binding</keyword>
<dbReference type="GO" id="GO:0003824">
    <property type="term" value="F:catalytic activity"/>
    <property type="evidence" value="ECO:0007669"/>
    <property type="project" value="InterPro"/>
</dbReference>